<name>A0A1G7BL68_9BACT</name>
<reference evidence="3" key="1">
    <citation type="submission" date="2016-10" db="EMBL/GenBank/DDBJ databases">
        <authorList>
            <person name="Varghese N."/>
            <person name="Submissions S."/>
        </authorList>
    </citation>
    <scope>NUCLEOTIDE SEQUENCE [LARGE SCALE GENOMIC DNA]</scope>
    <source>
        <strain evidence="3">DSM 25329</strain>
    </source>
</reference>
<protein>
    <submittedName>
        <fullName evidence="2">Uncharacterized protein</fullName>
    </submittedName>
</protein>
<dbReference type="AlphaFoldDB" id="A0A1G7BL68"/>
<keyword evidence="3" id="KW-1185">Reference proteome</keyword>
<proteinExistence type="predicted"/>
<gene>
    <name evidence="2" type="ORF">SAMN04487996_104230</name>
</gene>
<sequence length="174" mass="19139">MCIPWRKGNYVTECAQLDYYSHSSTPINQMKKIFVSALCLVTLTWACQKEEEKVKPEVQKSSQLTAEEQQVADRMGAAISLNDFQQMKEEFKKSVGSEDTRAVAYGKTVLEQVLSQKGCVGIRFYFAKDKEGKTTLVFIGVDKNGNDITAPVNAKTTDGAPQTGGGGPLCPRNC</sequence>
<evidence type="ECO:0000313" key="3">
    <source>
        <dbReference type="Proteomes" id="UP000198748"/>
    </source>
</evidence>
<organism evidence="2 3">
    <name type="scientific">Dyadobacter soli</name>
    <dbReference type="NCBI Taxonomy" id="659014"/>
    <lineage>
        <taxon>Bacteria</taxon>
        <taxon>Pseudomonadati</taxon>
        <taxon>Bacteroidota</taxon>
        <taxon>Cytophagia</taxon>
        <taxon>Cytophagales</taxon>
        <taxon>Spirosomataceae</taxon>
        <taxon>Dyadobacter</taxon>
    </lineage>
</organism>
<evidence type="ECO:0000256" key="1">
    <source>
        <dbReference type="SAM" id="MobiDB-lite"/>
    </source>
</evidence>
<feature type="region of interest" description="Disordered" evidence="1">
    <location>
        <begin position="152"/>
        <end position="174"/>
    </location>
</feature>
<dbReference type="EMBL" id="FNAN01000004">
    <property type="protein sequence ID" value="SDE27480.1"/>
    <property type="molecule type" value="Genomic_DNA"/>
</dbReference>
<evidence type="ECO:0000313" key="2">
    <source>
        <dbReference type="EMBL" id="SDE27480.1"/>
    </source>
</evidence>
<dbReference type="Proteomes" id="UP000198748">
    <property type="component" value="Unassembled WGS sequence"/>
</dbReference>
<accession>A0A1G7BL68</accession>